<dbReference type="Gene3D" id="3.20.20.140">
    <property type="entry name" value="Metal-dependent hydrolases"/>
    <property type="match status" value="1"/>
</dbReference>
<sequence length="116" mass="13244">MCFIKENIGAKLIEEFNVENVCWESDYPHSDSTWPYGPEELLKSLDGFSDANINKISHENAMKHYSFDPFVHRSKEKCTAAALRAESPEVDTVTHAGRPADERDLESWRAITGTRR</sequence>
<organism evidence="3">
    <name type="scientific">freshwater metagenome</name>
    <dbReference type="NCBI Taxonomy" id="449393"/>
    <lineage>
        <taxon>unclassified sequences</taxon>
        <taxon>metagenomes</taxon>
        <taxon>ecological metagenomes</taxon>
    </lineage>
</organism>
<dbReference type="Pfam" id="PF04909">
    <property type="entry name" value="Amidohydro_2"/>
    <property type="match status" value="1"/>
</dbReference>
<name>A0A6J7AV56_9ZZZZ</name>
<evidence type="ECO:0000259" key="2">
    <source>
        <dbReference type="Pfam" id="PF04909"/>
    </source>
</evidence>
<evidence type="ECO:0000256" key="1">
    <source>
        <dbReference type="SAM" id="MobiDB-lite"/>
    </source>
</evidence>
<feature type="domain" description="Amidohydrolase-related" evidence="2">
    <location>
        <begin position="7"/>
        <end position="66"/>
    </location>
</feature>
<dbReference type="SUPFAM" id="SSF51556">
    <property type="entry name" value="Metallo-dependent hydrolases"/>
    <property type="match status" value="1"/>
</dbReference>
<evidence type="ECO:0000313" key="3">
    <source>
        <dbReference type="EMBL" id="CAB4836657.1"/>
    </source>
</evidence>
<accession>A0A6J7AV56</accession>
<dbReference type="GO" id="GO:0016787">
    <property type="term" value="F:hydrolase activity"/>
    <property type="evidence" value="ECO:0007669"/>
    <property type="project" value="InterPro"/>
</dbReference>
<proteinExistence type="predicted"/>
<dbReference type="InterPro" id="IPR006680">
    <property type="entry name" value="Amidohydro-rel"/>
</dbReference>
<dbReference type="EMBL" id="CAFABA010000211">
    <property type="protein sequence ID" value="CAB4836657.1"/>
    <property type="molecule type" value="Genomic_DNA"/>
</dbReference>
<feature type="compositionally biased region" description="Basic and acidic residues" evidence="1">
    <location>
        <begin position="98"/>
        <end position="107"/>
    </location>
</feature>
<dbReference type="AlphaFoldDB" id="A0A6J7AV56"/>
<dbReference type="InterPro" id="IPR032466">
    <property type="entry name" value="Metal_Hydrolase"/>
</dbReference>
<gene>
    <name evidence="3" type="ORF">UFOPK3139_03101</name>
</gene>
<feature type="region of interest" description="Disordered" evidence="1">
    <location>
        <begin position="86"/>
        <end position="116"/>
    </location>
</feature>
<protein>
    <submittedName>
        <fullName evidence="3">Unannotated protein</fullName>
    </submittedName>
</protein>
<reference evidence="3" key="1">
    <citation type="submission" date="2020-05" db="EMBL/GenBank/DDBJ databases">
        <authorList>
            <person name="Chiriac C."/>
            <person name="Salcher M."/>
            <person name="Ghai R."/>
            <person name="Kavagutti S V."/>
        </authorList>
    </citation>
    <scope>NUCLEOTIDE SEQUENCE</scope>
</reference>